<dbReference type="OMA" id="ECDSRIY"/>
<comment type="similarity">
    <text evidence="1">Belongs to the DNA2/NAM7 helicase family.</text>
</comment>
<dbReference type="Gene3D" id="3.40.50.300">
    <property type="entry name" value="P-loop containing nucleotide triphosphate hydrolases"/>
    <property type="match status" value="3"/>
</dbReference>
<accession>A0A3G3IG05</accession>
<dbReference type="Pfam" id="PF00570">
    <property type="entry name" value="HRDC"/>
    <property type="match status" value="1"/>
</dbReference>
<dbReference type="InterPro" id="IPR041677">
    <property type="entry name" value="DNA2/NAM7_AAA_11"/>
</dbReference>
<organism evidence="7 8">
    <name type="scientific">Methanomethylophilus alvi</name>
    <dbReference type="NCBI Taxonomy" id="1291540"/>
    <lineage>
        <taxon>Archaea</taxon>
        <taxon>Methanobacteriati</taxon>
        <taxon>Thermoplasmatota</taxon>
        <taxon>Thermoplasmata</taxon>
        <taxon>Methanomassiliicoccales</taxon>
        <taxon>Methanomethylophilaceae</taxon>
        <taxon>Methanomethylophilus</taxon>
    </lineage>
</organism>
<proteinExistence type="inferred from homology"/>
<dbReference type="InterPro" id="IPR010997">
    <property type="entry name" value="HRDC-like_sf"/>
</dbReference>
<sequence length="1250" mass="143434">MSLEDSLYNELYDLRDRLRNERVYSNGRMPSVCSDEALREMAQRIPTKLDDFTAIEGIGQKFVEQYGEEFLAVTRKYAFTAAKGSKIERGLAQTLRELQKKLVNISKGNRLLYQPKTSSKNSYDLLNTVQGKDVIDLIFGSKRVLHVCESSRGKENEKAYRRLGNILREVNRDQRERGAFDLYIAYPFVEGRLVGEDDFYVRAPLVLFPVIMEKDGSVFKVKMDDSRDPIYNNTLVLAAMKVAKKNRAMPDNVIDAYDEKTFLSDLLTYYEDAGFTMDVPKGRVQLSAFREYKADEFPRYLPGEMHLTYNAVLGKYPSYSNFIQRDFDTLLGGKEINHTLSDLIKDLNKEDFYSEYPLPLSLDELKEKGMEASERDLVYINHLNSAQENVLTAISKEDEIVVQGPPGTGKSQVITGLISAAVVSGKTVLMVSEKKTALDVVYSRMGTLSKYCMQIDDTADKDRFYQQLGVMLNIPPLAMGTDLSPVADQIDCDVGKLTGIAREIYEPDSFGIAPVKLYAMDKWLDSNDRGQFETYRRYQKTVSPSLLSIKYGAVKDLHGKFSDPVLVNNYQEYMDITERSPWMTIMKQDLNNFQIAELRTDLERLDGEVSDLSKKGFLSRLFSKGKVTRDATAIVNKYFQNYNSKTIENVMGDPIAVADAMDDYDMYTNRATVYHNLTIDEREYGKDLLLLSRDLNAPYDLVNDEMLRYILNDHLQRFDATHKMIMQELHDFDSIIADMDAKMAQKREMTRQLLESTLSNDLRYITESKRRGDIVRIVDNKRKWSLNKFIDRYGYELFKGIRVWLLTPEVVSEIIPMEMGLFDLLIFDEASQMYVERGIPSIYRAKKVVVAGDHKQLRPSSLGTGRVTYDEDDDEMEDSDIDINAALEEESLLDLARSRYDSILLNFHYRSKYEELIAFSNYAFYGGRLFVSPNVAKPERPPIEVIRVDGTWEDRCNTAEADRIVGLLKMFFSERKNRETVGIITFNVSQRDLISDRIDEECARDPVFAAAVNAESRRFDNEEDVGLFVKNIESVQGDERDVIMFSVGYAKNREGKFMQRFGWLNARGGENRLNVAISRAKKKIFIVNSFEPEELQVDNLKSEGPKILKKYLQYARAVSDGNGEVAQSILQSFVGPDGKRYAEEIQRIPVMDKVYEALLRKGYTVSRNVGIGGYTIDLAVKQDDRYILGIECDSRIYDMSGNTRERDYHRQKYLESRGWHIHRVWTPGMWKDPDSEISKIVTAIEKAQSS</sequence>
<dbReference type="GO" id="GO:0043139">
    <property type="term" value="F:5'-3' DNA helicase activity"/>
    <property type="evidence" value="ECO:0007669"/>
    <property type="project" value="TreeGrafter"/>
</dbReference>
<evidence type="ECO:0000256" key="4">
    <source>
        <dbReference type="ARBA" id="ARBA00022806"/>
    </source>
</evidence>
<evidence type="ECO:0000313" key="7">
    <source>
        <dbReference type="EMBL" id="AYQ54472.1"/>
    </source>
</evidence>
<evidence type="ECO:0000256" key="3">
    <source>
        <dbReference type="ARBA" id="ARBA00022801"/>
    </source>
</evidence>
<dbReference type="SUPFAM" id="SSF52540">
    <property type="entry name" value="P-loop containing nucleoside triphosphate hydrolases"/>
    <property type="match status" value="1"/>
</dbReference>
<dbReference type="Pfam" id="PF13195">
    <property type="entry name" value="DUF4011"/>
    <property type="match status" value="1"/>
</dbReference>
<dbReference type="CDD" id="cd18808">
    <property type="entry name" value="SF1_C_Upf1"/>
    <property type="match status" value="1"/>
</dbReference>
<keyword evidence="2" id="KW-0547">Nucleotide-binding</keyword>
<dbReference type="GO" id="GO:0005524">
    <property type="term" value="F:ATP binding"/>
    <property type="evidence" value="ECO:0007669"/>
    <property type="project" value="UniProtKB-KW"/>
</dbReference>
<dbReference type="SUPFAM" id="SSF52980">
    <property type="entry name" value="Restriction endonuclease-like"/>
    <property type="match status" value="1"/>
</dbReference>
<dbReference type="Pfam" id="PF13086">
    <property type="entry name" value="AAA_11"/>
    <property type="match status" value="1"/>
</dbReference>
<dbReference type="InterPro" id="IPR041679">
    <property type="entry name" value="DNA2/NAM7-like_C"/>
</dbReference>
<dbReference type="Pfam" id="PF18741">
    <property type="entry name" value="MTES_1575"/>
    <property type="match status" value="1"/>
</dbReference>
<dbReference type="Proteomes" id="UP000273278">
    <property type="component" value="Chromosome"/>
</dbReference>
<dbReference type="SMART" id="SM00341">
    <property type="entry name" value="HRDC"/>
    <property type="match status" value="1"/>
</dbReference>
<dbReference type="AlphaFoldDB" id="A0A3G3IG05"/>
<dbReference type="Gene3D" id="3.40.960.10">
    <property type="entry name" value="VSR Endonuclease"/>
    <property type="match status" value="1"/>
</dbReference>
<dbReference type="InterPro" id="IPR049468">
    <property type="entry name" value="Restrct_endonuc-II-like_dom"/>
</dbReference>
<evidence type="ECO:0000256" key="2">
    <source>
        <dbReference type="ARBA" id="ARBA00022741"/>
    </source>
</evidence>
<dbReference type="InterPro" id="IPR011335">
    <property type="entry name" value="Restrct_endonuc-II-like"/>
</dbReference>
<dbReference type="InterPro" id="IPR025103">
    <property type="entry name" value="DUF4011"/>
</dbReference>
<feature type="domain" description="HRDC" evidence="6">
    <location>
        <begin position="1"/>
        <end position="84"/>
    </location>
</feature>
<protein>
    <submittedName>
        <fullName evidence="7">HRDC domain protein</fullName>
    </submittedName>
</protein>
<gene>
    <name evidence="7" type="ORF">BKD89_01395</name>
</gene>
<dbReference type="Pfam" id="PF13087">
    <property type="entry name" value="AAA_12"/>
    <property type="match status" value="1"/>
</dbReference>
<dbReference type="InterPro" id="IPR050534">
    <property type="entry name" value="Coronavir_polyprotein_1ab"/>
</dbReference>
<evidence type="ECO:0000256" key="1">
    <source>
        <dbReference type="ARBA" id="ARBA00007913"/>
    </source>
</evidence>
<dbReference type="PANTHER" id="PTHR43788">
    <property type="entry name" value="DNA2/NAM7 HELICASE FAMILY MEMBER"/>
    <property type="match status" value="1"/>
</dbReference>
<dbReference type="PROSITE" id="PS50967">
    <property type="entry name" value="HRDC"/>
    <property type="match status" value="1"/>
</dbReference>
<dbReference type="InterPro" id="IPR002121">
    <property type="entry name" value="HRDC_dom"/>
</dbReference>
<dbReference type="RefSeq" id="WP_015504184.1">
    <property type="nucleotide sequence ID" value="NZ_CP017686.1"/>
</dbReference>
<dbReference type="GO" id="GO:0016787">
    <property type="term" value="F:hydrolase activity"/>
    <property type="evidence" value="ECO:0007669"/>
    <property type="project" value="UniProtKB-KW"/>
</dbReference>
<dbReference type="GeneID" id="41321081"/>
<evidence type="ECO:0000313" key="8">
    <source>
        <dbReference type="Proteomes" id="UP000273278"/>
    </source>
</evidence>
<evidence type="ECO:0000259" key="6">
    <source>
        <dbReference type="PROSITE" id="PS50967"/>
    </source>
</evidence>
<keyword evidence="3" id="KW-0378">Hydrolase</keyword>
<dbReference type="InterPro" id="IPR027417">
    <property type="entry name" value="P-loop_NTPase"/>
</dbReference>
<evidence type="ECO:0000256" key="5">
    <source>
        <dbReference type="ARBA" id="ARBA00022840"/>
    </source>
</evidence>
<dbReference type="InterPro" id="IPR044876">
    <property type="entry name" value="HRDC_dom_sf"/>
</dbReference>
<dbReference type="InterPro" id="IPR047187">
    <property type="entry name" value="SF1_C_Upf1"/>
</dbReference>
<name>A0A3G3IG05_9ARCH</name>
<keyword evidence="4" id="KW-0347">Helicase</keyword>
<dbReference type="PANTHER" id="PTHR43788:SF8">
    <property type="entry name" value="DNA-BINDING PROTEIN SMUBP-2"/>
    <property type="match status" value="1"/>
</dbReference>
<reference evidence="7 8" key="1">
    <citation type="submission" date="2016-10" db="EMBL/GenBank/DDBJ databases">
        <title>Complete genome of the TMA-utilizing, human hosted archaeon Methanomethylophilus alvus Gen. nov, sp. nov., strain Mx-05, derived from a pure culture.</title>
        <authorList>
            <person name="Brugere J.-F."/>
            <person name="Ben Hania W."/>
            <person name="Chaudhary P.P."/>
            <person name="Gaci N."/>
            <person name="Borrel G."/>
            <person name="Cao Van Tuat L."/>
            <person name="Fardeau M.-L."/>
            <person name="Harris H.M.B."/>
            <person name="O'Toole P.W."/>
            <person name="Ollivier B."/>
        </authorList>
    </citation>
    <scope>NUCLEOTIDE SEQUENCE [LARGE SCALE GENOMIC DNA]</scope>
    <source>
        <strain evidence="7 8">Mx-05</strain>
    </source>
</reference>
<dbReference type="GO" id="GO:0003676">
    <property type="term" value="F:nucleic acid binding"/>
    <property type="evidence" value="ECO:0007669"/>
    <property type="project" value="InterPro"/>
</dbReference>
<dbReference type="Gene3D" id="1.10.150.80">
    <property type="entry name" value="HRDC domain"/>
    <property type="match status" value="1"/>
</dbReference>
<dbReference type="EMBL" id="CP017686">
    <property type="protein sequence ID" value="AYQ54472.1"/>
    <property type="molecule type" value="Genomic_DNA"/>
</dbReference>
<keyword evidence="5" id="KW-0067">ATP-binding</keyword>
<dbReference type="SUPFAM" id="SSF47819">
    <property type="entry name" value="HRDC-like"/>
    <property type="match status" value="1"/>
</dbReference>